<dbReference type="OrthoDB" id="4335859at2"/>
<evidence type="ECO:0000259" key="8">
    <source>
        <dbReference type="PROSITE" id="PS50850"/>
    </source>
</evidence>
<keyword evidence="5 7" id="KW-0472">Membrane</keyword>
<feature type="transmembrane region" description="Helical" evidence="7">
    <location>
        <begin position="82"/>
        <end position="101"/>
    </location>
</feature>
<evidence type="ECO:0000313" key="10">
    <source>
        <dbReference type="Proteomes" id="UP000077381"/>
    </source>
</evidence>
<dbReference type="PROSITE" id="PS50850">
    <property type="entry name" value="MFS"/>
    <property type="match status" value="1"/>
</dbReference>
<dbReference type="AlphaFoldDB" id="A0A177HSU4"/>
<accession>A0A177HSU4</accession>
<evidence type="ECO:0000256" key="3">
    <source>
        <dbReference type="ARBA" id="ARBA00022692"/>
    </source>
</evidence>
<comment type="subcellular location">
    <subcellularLocation>
        <location evidence="1">Cell membrane</location>
        <topology evidence="1">Multi-pass membrane protein</topology>
    </subcellularLocation>
</comment>
<feature type="transmembrane region" description="Helical" evidence="7">
    <location>
        <begin position="167"/>
        <end position="189"/>
    </location>
</feature>
<sequence length="433" mass="44074">MTPPGPATAPRPSGHRTHRDGKDMTVPQTGSTPPIRPSAAVVVVVALALALFSLSTVETLPVGLLPLIAEDLGVSRTEAGRLVTGYGLVVAVASVPLTHLVRRIPRRALLAWLLVLFVAANLVSAAAPGYWVLLAARITVALTHSVFWSIVAATATGLFSPEVRGRVVAGLFSGLSLANVVGVPAGTWLGQQTDWRVPFLVMSAFGFLALLAVVTLLPSTTGEESHATAGTEPSRRRFLVLMAANALVICGVFAGYTYITVFLTEVTGFSQAAVAPLLLASGVAGVAGTALAGAVVDRRPRGTMVLTVALLAATMFGLYAFGGSTVPTVCLVALLGFSIASMTTALQNRILRVAPGSTEIASAVGSAVFNVGIAGGSFVGGLLLSTGSGVRGAVLVGGLLGACAVAVLLAEPWAARHEATRAAAPEPAREPAI</sequence>
<dbReference type="EMBL" id="LOHS01000070">
    <property type="protein sequence ID" value="OAH14071.1"/>
    <property type="molecule type" value="Genomic_DNA"/>
</dbReference>
<dbReference type="InterPro" id="IPR011701">
    <property type="entry name" value="MFS"/>
</dbReference>
<organism evidence="9 10">
    <name type="scientific">Streptomyces jeddahensis</name>
    <dbReference type="NCBI Taxonomy" id="1716141"/>
    <lineage>
        <taxon>Bacteria</taxon>
        <taxon>Bacillati</taxon>
        <taxon>Actinomycetota</taxon>
        <taxon>Actinomycetes</taxon>
        <taxon>Kitasatosporales</taxon>
        <taxon>Streptomycetaceae</taxon>
        <taxon>Streptomyces</taxon>
    </lineage>
</organism>
<dbReference type="PATRIC" id="fig|1716141.3.peg.2656"/>
<dbReference type="GO" id="GO:0005886">
    <property type="term" value="C:plasma membrane"/>
    <property type="evidence" value="ECO:0007669"/>
    <property type="project" value="UniProtKB-SubCell"/>
</dbReference>
<feature type="transmembrane region" description="Helical" evidence="7">
    <location>
        <begin position="360"/>
        <end position="384"/>
    </location>
</feature>
<feature type="transmembrane region" description="Helical" evidence="7">
    <location>
        <begin position="108"/>
        <end position="132"/>
    </location>
</feature>
<evidence type="ECO:0000256" key="4">
    <source>
        <dbReference type="ARBA" id="ARBA00022989"/>
    </source>
</evidence>
<dbReference type="InterPro" id="IPR020846">
    <property type="entry name" value="MFS_dom"/>
</dbReference>
<feature type="transmembrane region" description="Helical" evidence="7">
    <location>
        <begin position="238"/>
        <end position="261"/>
    </location>
</feature>
<dbReference type="InterPro" id="IPR036259">
    <property type="entry name" value="MFS_trans_sf"/>
</dbReference>
<feature type="region of interest" description="Disordered" evidence="6">
    <location>
        <begin position="1"/>
        <end position="33"/>
    </location>
</feature>
<gene>
    <name evidence="9" type="primary">sotB</name>
    <name evidence="9" type="ORF">STSP_25200</name>
</gene>
<dbReference type="PANTHER" id="PTHR43124">
    <property type="entry name" value="PURINE EFFLUX PUMP PBUE"/>
    <property type="match status" value="1"/>
</dbReference>
<dbReference type="STRING" id="1716141.STSP_25200"/>
<dbReference type="Pfam" id="PF07690">
    <property type="entry name" value="MFS_1"/>
    <property type="match status" value="1"/>
</dbReference>
<feature type="transmembrane region" description="Helical" evidence="7">
    <location>
        <begin position="273"/>
        <end position="296"/>
    </location>
</feature>
<keyword evidence="2" id="KW-1003">Cell membrane</keyword>
<dbReference type="GO" id="GO:0022857">
    <property type="term" value="F:transmembrane transporter activity"/>
    <property type="evidence" value="ECO:0007669"/>
    <property type="project" value="InterPro"/>
</dbReference>
<feature type="domain" description="Major facilitator superfamily (MFS) profile" evidence="8">
    <location>
        <begin position="41"/>
        <end position="415"/>
    </location>
</feature>
<dbReference type="PANTHER" id="PTHR43124:SF3">
    <property type="entry name" value="CHLORAMPHENICOL EFFLUX PUMP RV0191"/>
    <property type="match status" value="1"/>
</dbReference>
<evidence type="ECO:0000256" key="6">
    <source>
        <dbReference type="SAM" id="MobiDB-lite"/>
    </source>
</evidence>
<dbReference type="SUPFAM" id="SSF103473">
    <property type="entry name" value="MFS general substrate transporter"/>
    <property type="match status" value="1"/>
</dbReference>
<feature type="transmembrane region" description="Helical" evidence="7">
    <location>
        <begin position="195"/>
        <end position="217"/>
    </location>
</feature>
<dbReference type="Gene3D" id="1.20.1250.20">
    <property type="entry name" value="MFS general substrate transporter like domains"/>
    <property type="match status" value="1"/>
</dbReference>
<evidence type="ECO:0000256" key="7">
    <source>
        <dbReference type="SAM" id="Phobius"/>
    </source>
</evidence>
<evidence type="ECO:0000256" key="5">
    <source>
        <dbReference type="ARBA" id="ARBA00023136"/>
    </source>
</evidence>
<dbReference type="Proteomes" id="UP000077381">
    <property type="component" value="Unassembled WGS sequence"/>
</dbReference>
<feature type="transmembrane region" description="Helical" evidence="7">
    <location>
        <begin position="303"/>
        <end position="320"/>
    </location>
</feature>
<keyword evidence="4 7" id="KW-1133">Transmembrane helix</keyword>
<proteinExistence type="predicted"/>
<keyword evidence="3 7" id="KW-0812">Transmembrane</keyword>
<keyword evidence="10" id="KW-1185">Reference proteome</keyword>
<evidence type="ECO:0000313" key="9">
    <source>
        <dbReference type="EMBL" id="OAH14071.1"/>
    </source>
</evidence>
<feature type="transmembrane region" description="Helical" evidence="7">
    <location>
        <begin position="39"/>
        <end position="62"/>
    </location>
</feature>
<name>A0A177HSU4_9ACTN</name>
<protein>
    <submittedName>
        <fullName evidence="9">Sugar efflux transporter B</fullName>
    </submittedName>
</protein>
<dbReference type="InterPro" id="IPR050189">
    <property type="entry name" value="MFS_Efflux_Transporters"/>
</dbReference>
<feature type="transmembrane region" description="Helical" evidence="7">
    <location>
        <begin position="138"/>
        <end position="160"/>
    </location>
</feature>
<comment type="caution">
    <text evidence="9">The sequence shown here is derived from an EMBL/GenBank/DDBJ whole genome shotgun (WGS) entry which is preliminary data.</text>
</comment>
<feature type="transmembrane region" description="Helical" evidence="7">
    <location>
        <begin position="326"/>
        <end position="348"/>
    </location>
</feature>
<evidence type="ECO:0000256" key="1">
    <source>
        <dbReference type="ARBA" id="ARBA00004651"/>
    </source>
</evidence>
<reference evidence="9 10" key="1">
    <citation type="submission" date="2015-12" db="EMBL/GenBank/DDBJ databases">
        <title>Genome sequence of Streptomyces sp. G25.</title>
        <authorList>
            <person name="Poehlein A."/>
            <person name="Roettig A."/>
            <person name="Hiessl S."/>
            <person name="Hauschild P."/>
            <person name="Schauer J."/>
            <person name="Madkour M.H."/>
            <person name="Al-Ansari A.M."/>
            <person name="Almakishah N.H."/>
            <person name="Steinbuechel A."/>
            <person name="Daniel R."/>
        </authorList>
    </citation>
    <scope>NUCLEOTIDE SEQUENCE [LARGE SCALE GENOMIC DNA]</scope>
    <source>
        <strain evidence="10">G25(2015)</strain>
    </source>
</reference>
<dbReference type="CDD" id="cd17324">
    <property type="entry name" value="MFS_NepI_like"/>
    <property type="match status" value="1"/>
</dbReference>
<evidence type="ECO:0000256" key="2">
    <source>
        <dbReference type="ARBA" id="ARBA00022475"/>
    </source>
</evidence>
<feature type="transmembrane region" description="Helical" evidence="7">
    <location>
        <begin position="390"/>
        <end position="410"/>
    </location>
</feature>